<dbReference type="Proteomes" id="UP000105122">
    <property type="component" value="Segment"/>
</dbReference>
<feature type="region of interest" description="Disordered" evidence="1">
    <location>
        <begin position="216"/>
        <end position="249"/>
    </location>
</feature>
<feature type="compositionally biased region" description="Low complexity" evidence="1">
    <location>
        <begin position="216"/>
        <end position="229"/>
    </location>
</feature>
<organism evidence="2 3">
    <name type="scientific">Rat cytomegalovirus ALL-03</name>
    <dbReference type="NCBI Taxonomy" id="1640278"/>
    <lineage>
        <taxon>Viruses</taxon>
        <taxon>Duplodnaviria</taxon>
        <taxon>Heunggongvirae</taxon>
        <taxon>Peploviricota</taxon>
        <taxon>Herviviricetes</taxon>
        <taxon>Herpesvirales</taxon>
        <taxon>Orthoherpesviridae</taxon>
        <taxon>Betaherpesvirinae</taxon>
        <taxon>Muromegalovirus</taxon>
        <taxon>Muromegalovirus muridbeta8</taxon>
        <taxon>Rat cytomegalovirus (isolate England)</taxon>
    </lineage>
</organism>
<evidence type="ECO:0000313" key="3">
    <source>
        <dbReference type="Proteomes" id="UP000105122"/>
    </source>
</evidence>
<feature type="region of interest" description="Disordered" evidence="1">
    <location>
        <begin position="66"/>
        <end position="136"/>
    </location>
</feature>
<feature type="compositionally biased region" description="Polar residues" evidence="1">
    <location>
        <begin position="230"/>
        <end position="249"/>
    </location>
</feature>
<feature type="compositionally biased region" description="Low complexity" evidence="1">
    <location>
        <begin position="111"/>
        <end position="134"/>
    </location>
</feature>
<feature type="compositionally biased region" description="Polar residues" evidence="1">
    <location>
        <begin position="66"/>
        <end position="106"/>
    </location>
</feature>
<dbReference type="EMBL" id="KP967684">
    <property type="protein sequence ID" value="AKE44276.1"/>
    <property type="molecule type" value="Genomic_DNA"/>
</dbReference>
<evidence type="ECO:0000313" key="2">
    <source>
        <dbReference type="EMBL" id="AKE44276.1"/>
    </source>
</evidence>
<accession>A0A0F6R578</accession>
<feature type="region of interest" description="Disordered" evidence="1">
    <location>
        <begin position="145"/>
        <end position="164"/>
    </location>
</feature>
<sequence>MTRFIILSCVLCIAISSVATTMAPNVSGNDMYFENSGSGSSEYDDEDLSSGESDMNSTILTENMESTSNASDGTDEYNTQVTTFPNDVTTDFTLTPNNNYSTLSDNRSPETKNPTDTQTSTTPTETSISIKTPTQTSAQMIQLTNTPTPTELPNTESPSLTTEAVTSMKTYILTSRESSSKSSEDIKSENITSTSNTVYKTSDTDVFTYQTTNASPTTISTETSVPTTPDTKSLDSNKVTDSVTGTNSTMVTNNSSATIHASTPISHTSTVVYITPHNITLPDTSTVSIAPHNITSFDTSTVSTIPHVTPSDYNHNITNHNVTLYDYDYKNLQTTSSVSVSDLYISTTIQTTPLFTPVPCISNYTQDINTSLALSSFDHVTFTRVDCPTDIAAFDKGLVIDSGLGASLFITIYKRLNLVTKMLRLVEELNEYTYTPADFVQ</sequence>
<protein>
    <submittedName>
        <fullName evidence="2">A116</fullName>
    </submittedName>
</protein>
<name>A0A0F6R578_RCMVE</name>
<feature type="compositionally biased region" description="Low complexity" evidence="1">
    <location>
        <begin position="145"/>
        <end position="159"/>
    </location>
</feature>
<reference evidence="2 3" key="1">
    <citation type="journal article" date="2015" name="Genome Announc.">
        <title>Complete Genome Sequence of Rat Cytomegalovirus Strain ALL-03 (Malaysian Strain).</title>
        <authorList>
            <person name="Balakrishnan K.N."/>
            <person name="Abdullah A.A."/>
            <person name="Camalxaman S.N."/>
            <person name="Quah Y.W."/>
            <person name="Abba Y."/>
            <person name="Hani H."/>
            <person name="Loh H.S."/>
            <person name="Kamal F.M."/>
            <person name="Zeenathul N.A."/>
            <person name="Aini I."/>
            <person name="Omar A.R."/>
            <person name="Noordin M.M."/>
            <person name="Mohd Azmi M.L."/>
        </authorList>
    </citation>
    <scope>NUCLEOTIDE SEQUENCE [LARGE SCALE GENOMIC DNA]</scope>
    <source>
        <strain evidence="2">ALL-03</strain>
    </source>
</reference>
<evidence type="ECO:0000256" key="1">
    <source>
        <dbReference type="SAM" id="MobiDB-lite"/>
    </source>
</evidence>
<proteinExistence type="predicted"/>
<gene>
    <name evidence="2" type="primary">a116</name>
</gene>